<dbReference type="EMBL" id="CCCS020000003">
    <property type="protein sequence ID" value="CDQ08864.1"/>
    <property type="molecule type" value="Genomic_DNA"/>
</dbReference>
<dbReference type="PANTHER" id="PTHR31891">
    <property type="entry name" value="FORMAMIDASE C869.04-RELATED"/>
    <property type="match status" value="1"/>
</dbReference>
<dbReference type="Proteomes" id="UP000193925">
    <property type="component" value="Chromosome AFERRI"/>
</dbReference>
<dbReference type="GO" id="GO:0016811">
    <property type="term" value="F:hydrolase activity, acting on carbon-nitrogen (but not peptide) bonds, in linear amides"/>
    <property type="evidence" value="ECO:0007669"/>
    <property type="project" value="InterPro"/>
</dbReference>
<evidence type="ECO:0000313" key="3">
    <source>
        <dbReference type="Proteomes" id="UP000193925"/>
    </source>
</evidence>
<dbReference type="InterPro" id="IPR004304">
    <property type="entry name" value="FmdA_AmdA"/>
</dbReference>
<dbReference type="AlphaFoldDB" id="A0A060UQL8"/>
<sequence>MHMAGTLRIGAGAKMVYPVFVDGVLFFIGDSHISQGDGDLDGTAMEASLNVVIRVTVRRCFYFSTSLLMHHKEWLIP</sequence>
<reference evidence="1" key="2">
    <citation type="submission" date="2014-07" db="EMBL/GenBank/DDBJ databases">
        <title>Initial genome analysis of the psychrotolerant acidophile Acidithiobacillus ferrivorans CF27: insights into iron and sulfur oxidation pathways and into biofilm formation.</title>
        <authorList>
            <person name="Talla E."/>
            <person name="Hedrich S."/>
            <person name="Mangenot S."/>
            <person name="Ji B."/>
            <person name="Johnson D.B."/>
            <person name="Barbe V."/>
            <person name="Bonnefoy V."/>
        </authorList>
    </citation>
    <scope>NUCLEOTIDE SEQUENCE [LARGE SCALE GENOMIC DNA]</scope>
    <source>
        <strain evidence="1">CF27</strain>
    </source>
</reference>
<accession>A0A060UQL8</accession>
<reference evidence="1" key="1">
    <citation type="submission" date="2014-03" db="EMBL/GenBank/DDBJ databases">
        <authorList>
            <person name="Genoscope - CEA"/>
        </authorList>
    </citation>
    <scope>NUCLEOTIDE SEQUENCE [LARGE SCALE GENOMIC DNA]</scope>
    <source>
        <strain evidence="1">CF27</strain>
    </source>
</reference>
<dbReference type="SUPFAM" id="SSF141130">
    <property type="entry name" value="Acetamidase/Formamidase-like"/>
    <property type="match status" value="1"/>
</dbReference>
<evidence type="ECO:0000313" key="1">
    <source>
        <dbReference type="EMBL" id="CDQ08864.1"/>
    </source>
</evidence>
<evidence type="ECO:0000313" key="2">
    <source>
        <dbReference type="EMBL" id="SMH64217.1"/>
    </source>
</evidence>
<reference evidence="2 3" key="3">
    <citation type="submission" date="2017-03" db="EMBL/GenBank/DDBJ databases">
        <authorList>
            <person name="Regsiter A."/>
            <person name="William W."/>
        </authorList>
    </citation>
    <scope>NUCLEOTIDE SEQUENCE [LARGE SCALE GENOMIC DNA]</scope>
    <source>
        <strain evidence="2">PRJEB5721</strain>
    </source>
</reference>
<proteinExistence type="predicted"/>
<dbReference type="EMBL" id="LT841305">
    <property type="protein sequence ID" value="SMH64217.1"/>
    <property type="molecule type" value="Genomic_DNA"/>
</dbReference>
<dbReference type="Gene3D" id="2.60.120.580">
    <property type="entry name" value="Acetamidase/Formamidase-like domains"/>
    <property type="match status" value="1"/>
</dbReference>
<gene>
    <name evidence="2" type="ORF">AFERRI_10250</name>
    <name evidence="1" type="ORF">AFERRI_110028</name>
</gene>
<protein>
    <submittedName>
        <fullName evidence="1">Acetamidase/Formamidase</fullName>
    </submittedName>
</protein>
<name>A0A060UQL8_9PROT</name>
<organism evidence="1">
    <name type="scientific">Acidithiobacillus ferrivorans</name>
    <dbReference type="NCBI Taxonomy" id="160808"/>
    <lineage>
        <taxon>Bacteria</taxon>
        <taxon>Pseudomonadati</taxon>
        <taxon>Pseudomonadota</taxon>
        <taxon>Acidithiobacillia</taxon>
        <taxon>Acidithiobacillales</taxon>
        <taxon>Acidithiobacillaceae</taxon>
        <taxon>Acidithiobacillus</taxon>
    </lineage>
</organism>
<dbReference type="Pfam" id="PF03069">
    <property type="entry name" value="FmdA_AmdA"/>
    <property type="match status" value="1"/>
</dbReference>
<dbReference type="PANTHER" id="PTHR31891:SF1">
    <property type="entry name" value="FORMAMIDASE C869.04-RELATED"/>
    <property type="match status" value="1"/>
</dbReference>
<keyword evidence="3" id="KW-1185">Reference proteome</keyword>